<evidence type="ECO:0000313" key="2">
    <source>
        <dbReference type="Proteomes" id="UP001276840"/>
    </source>
</evidence>
<dbReference type="EMBL" id="JAVIJF010000024">
    <property type="protein sequence ID" value="MDX8528271.1"/>
    <property type="molecule type" value="Genomic_DNA"/>
</dbReference>
<organism evidence="1 2">
    <name type="scientific">Mesorhizobium montanum</name>
    <dbReference type="NCBI Taxonomy" id="3072323"/>
    <lineage>
        <taxon>Bacteria</taxon>
        <taxon>Pseudomonadati</taxon>
        <taxon>Pseudomonadota</taxon>
        <taxon>Alphaproteobacteria</taxon>
        <taxon>Hyphomicrobiales</taxon>
        <taxon>Phyllobacteriaceae</taxon>
        <taxon>Mesorhizobium</taxon>
    </lineage>
</organism>
<evidence type="ECO:0000313" key="1">
    <source>
        <dbReference type="EMBL" id="MDX8528271.1"/>
    </source>
</evidence>
<evidence type="ECO:0008006" key="3">
    <source>
        <dbReference type="Google" id="ProtNLM"/>
    </source>
</evidence>
<protein>
    <recommendedName>
        <fullName evidence="3">Lipoprotein</fullName>
    </recommendedName>
</protein>
<name>A0ABU4ZS87_9HYPH</name>
<keyword evidence="2" id="KW-1185">Reference proteome</keyword>
<dbReference type="RefSeq" id="WP_320236204.1">
    <property type="nucleotide sequence ID" value="NZ_JAVIJF010000024.1"/>
</dbReference>
<proteinExistence type="predicted"/>
<accession>A0ABU4ZS87</accession>
<sequence>MKHQAQAANACCNCVAQVYAARLLHAATVSGYGTFGFGHRRQGRWAAAFFEEMIDMKKFLLVAVGVAALAGSACSKGPECTQEIAAKKAQDMAAALQAAITKDPGKAADLTAKVQAVTTKYQGATTLDEACKAYDELTATIKG</sequence>
<gene>
    <name evidence="1" type="ORF">RFM68_27725</name>
</gene>
<comment type="caution">
    <text evidence="1">The sequence shown here is derived from an EMBL/GenBank/DDBJ whole genome shotgun (WGS) entry which is preliminary data.</text>
</comment>
<reference evidence="1 2" key="1">
    <citation type="submission" date="2023-08" db="EMBL/GenBank/DDBJ databases">
        <title>Implementing the SeqCode for naming new Mesorhizobium species isolated from Vachellia karroo root nodules.</title>
        <authorList>
            <person name="Van Lill M."/>
        </authorList>
    </citation>
    <scope>NUCLEOTIDE SEQUENCE [LARGE SCALE GENOMIC DNA]</scope>
    <source>
        <strain evidence="1 2">MSK 1335</strain>
    </source>
</reference>
<dbReference type="Proteomes" id="UP001276840">
    <property type="component" value="Unassembled WGS sequence"/>
</dbReference>